<reference evidence="1" key="1">
    <citation type="submission" date="2016-04" db="EMBL/GenBank/DDBJ databases">
        <authorList>
            <person name="Nguyen H.D."/>
            <person name="Kesanakurti P."/>
            <person name="Cullis J."/>
            <person name="Levesque C.A."/>
            <person name="Hambleton S."/>
        </authorList>
    </citation>
    <scope>NUCLEOTIDE SEQUENCE</scope>
    <source>
        <strain evidence="1">DAOMC 238032</strain>
    </source>
</reference>
<accession>A0A177ULE2</accession>
<proteinExistence type="predicted"/>
<evidence type="ECO:0000313" key="2">
    <source>
        <dbReference type="Proteomes" id="UP000077671"/>
    </source>
</evidence>
<dbReference type="EMBL" id="LWDD02003978">
    <property type="protein sequence ID" value="KAE8236005.1"/>
    <property type="molecule type" value="Genomic_DNA"/>
</dbReference>
<gene>
    <name evidence="1" type="ORF">A4X03_0g9583</name>
</gene>
<reference evidence="1" key="2">
    <citation type="journal article" date="2019" name="IMA Fungus">
        <title>Genome sequencing and comparison of five Tilletia species to identify candidate genes for the detection of regulated species infecting wheat.</title>
        <authorList>
            <person name="Nguyen H.D.T."/>
            <person name="Sultana T."/>
            <person name="Kesanakurti P."/>
            <person name="Hambleton S."/>
        </authorList>
    </citation>
    <scope>NUCLEOTIDE SEQUENCE</scope>
    <source>
        <strain evidence="1">DAOMC 238032</strain>
    </source>
</reference>
<comment type="caution">
    <text evidence="1">The sequence shown here is derived from an EMBL/GenBank/DDBJ whole genome shotgun (WGS) entry which is preliminary data.</text>
</comment>
<name>A0A177ULE2_9BASI</name>
<organism evidence="1 2">
    <name type="scientific">Tilletia caries</name>
    <name type="common">wheat bunt fungus</name>
    <dbReference type="NCBI Taxonomy" id="13290"/>
    <lineage>
        <taxon>Eukaryota</taxon>
        <taxon>Fungi</taxon>
        <taxon>Dikarya</taxon>
        <taxon>Basidiomycota</taxon>
        <taxon>Ustilaginomycotina</taxon>
        <taxon>Exobasidiomycetes</taxon>
        <taxon>Tilletiales</taxon>
        <taxon>Tilletiaceae</taxon>
        <taxon>Tilletia</taxon>
    </lineage>
</organism>
<evidence type="ECO:0000313" key="1">
    <source>
        <dbReference type="EMBL" id="KAE8236005.1"/>
    </source>
</evidence>
<dbReference type="Proteomes" id="UP000077671">
    <property type="component" value="Unassembled WGS sequence"/>
</dbReference>
<protein>
    <submittedName>
        <fullName evidence="1">Uncharacterized protein</fullName>
    </submittedName>
</protein>
<dbReference type="AlphaFoldDB" id="A0A177ULE2"/>
<sequence>MAPMTENQTQSFLGSLSKALGWPTVTSVMFRRGFATFWATVLQAHQLRNLMGHSRYSNLASTTYQSDFQAIDLANARDGSAATPTAQASTWRATASAAGTSKSAMAAAERNLIDSSPALKEAVQAAIAGQPGADTTERVLKEYALAIGRQSAAGGQKNWTSSELNDEERITVTLLGSIRKPVGSHPWAIMAAAFFGKHTVYYFKIWRRL</sequence>